<dbReference type="Gene3D" id="1.20.1640.10">
    <property type="entry name" value="Multidrug efflux transporter AcrB transmembrane domain"/>
    <property type="match status" value="1"/>
</dbReference>
<dbReference type="SUPFAM" id="SSF82866">
    <property type="entry name" value="Multidrug efflux transporter AcrB transmembrane domain"/>
    <property type="match status" value="1"/>
</dbReference>
<dbReference type="GO" id="GO:0018996">
    <property type="term" value="P:molting cycle, collagen and cuticulin-based cuticle"/>
    <property type="evidence" value="ECO:0007669"/>
    <property type="project" value="TreeGrafter"/>
</dbReference>
<feature type="transmembrane region" description="Helical" evidence="3">
    <location>
        <begin position="1111"/>
        <end position="1135"/>
    </location>
</feature>
<protein>
    <submittedName>
        <fullName evidence="7">CUE domain-containing protein</fullName>
    </submittedName>
</protein>
<feature type="compositionally biased region" description="Basic and acidic residues" evidence="2">
    <location>
        <begin position="89"/>
        <end position="98"/>
    </location>
</feature>
<reference evidence="6" key="1">
    <citation type="submission" date="2014-05" db="EMBL/GenBank/DDBJ databases">
        <title>The genome and life-stage specific transcriptomes of Globodera pallida elucidate key aspects of plant parasitism by a cyst nematode.</title>
        <authorList>
            <person name="Cotton J.A."/>
            <person name="Lilley C.J."/>
            <person name="Jones L.M."/>
            <person name="Kikuchi T."/>
            <person name="Reid A.J."/>
            <person name="Thorpe P."/>
            <person name="Tsai I.J."/>
            <person name="Beasley H."/>
            <person name="Blok V."/>
            <person name="Cock P.J.A."/>
            <person name="Van den Akker S.E."/>
            <person name="Holroyd N."/>
            <person name="Hunt M."/>
            <person name="Mantelin S."/>
            <person name="Naghra H."/>
            <person name="Pain A."/>
            <person name="Palomares-Rius J.E."/>
            <person name="Zarowiecki M."/>
            <person name="Berriman M."/>
            <person name="Jones J.T."/>
            <person name="Urwin P.E."/>
        </authorList>
    </citation>
    <scope>NUCLEOTIDE SEQUENCE [LARGE SCALE GENOMIC DNA]</scope>
    <source>
        <strain evidence="6">Lindley</strain>
    </source>
</reference>
<feature type="transmembrane region" description="Helical" evidence="3">
    <location>
        <begin position="1053"/>
        <end position="1075"/>
    </location>
</feature>
<dbReference type="InterPro" id="IPR009060">
    <property type="entry name" value="UBA-like_sf"/>
</dbReference>
<keyword evidence="3" id="KW-0472">Membrane</keyword>
<name>A0A183BKL4_GLOPA</name>
<keyword evidence="6" id="KW-1185">Reference proteome</keyword>
<feature type="domain" description="CUE" evidence="5">
    <location>
        <begin position="16"/>
        <end position="59"/>
    </location>
</feature>
<dbReference type="Gene3D" id="1.10.8.10">
    <property type="entry name" value="DNA helicase RuvA subunit, C-terminal domain"/>
    <property type="match status" value="1"/>
</dbReference>
<feature type="domain" description="SSD" evidence="4">
    <location>
        <begin position="720"/>
        <end position="749"/>
    </location>
</feature>
<dbReference type="InterPro" id="IPR003892">
    <property type="entry name" value="CUE"/>
</dbReference>
<feature type="transmembrane region" description="Helical" evidence="3">
    <location>
        <begin position="638"/>
        <end position="662"/>
    </location>
</feature>
<dbReference type="InterPro" id="IPR053958">
    <property type="entry name" value="HMGCR/SNAP/NPC1-like_SSD"/>
</dbReference>
<dbReference type="GO" id="GO:0005886">
    <property type="term" value="C:plasma membrane"/>
    <property type="evidence" value="ECO:0007669"/>
    <property type="project" value="TreeGrafter"/>
</dbReference>
<feature type="region of interest" description="Disordered" evidence="2">
    <location>
        <begin position="60"/>
        <end position="105"/>
    </location>
</feature>
<feature type="transmembrane region" description="Helical" evidence="3">
    <location>
        <begin position="1027"/>
        <end position="1047"/>
    </location>
</feature>
<evidence type="ECO:0000256" key="2">
    <source>
        <dbReference type="SAM" id="MobiDB-lite"/>
    </source>
</evidence>
<comment type="similarity">
    <text evidence="1">Belongs to the patched family.</text>
</comment>
<feature type="transmembrane region" description="Helical" evidence="3">
    <location>
        <begin position="717"/>
        <end position="737"/>
    </location>
</feature>
<proteinExistence type="inferred from homology"/>
<evidence type="ECO:0000256" key="3">
    <source>
        <dbReference type="SAM" id="Phobius"/>
    </source>
</evidence>
<evidence type="ECO:0000256" key="1">
    <source>
        <dbReference type="ARBA" id="ARBA00005585"/>
    </source>
</evidence>
<feature type="domain" description="SSD" evidence="4">
    <location>
        <begin position="1005"/>
        <end position="1169"/>
    </location>
</feature>
<dbReference type="GO" id="GO:0006897">
    <property type="term" value="P:endocytosis"/>
    <property type="evidence" value="ECO:0007669"/>
    <property type="project" value="TreeGrafter"/>
</dbReference>
<dbReference type="SUPFAM" id="SSF46934">
    <property type="entry name" value="UBA-like"/>
    <property type="match status" value="1"/>
</dbReference>
<keyword evidence="3" id="KW-1133">Transmembrane helix</keyword>
<feature type="transmembrane region" description="Helical" evidence="3">
    <location>
        <begin position="813"/>
        <end position="834"/>
    </location>
</feature>
<dbReference type="GO" id="GO:0043130">
    <property type="term" value="F:ubiquitin binding"/>
    <property type="evidence" value="ECO:0007669"/>
    <property type="project" value="InterPro"/>
</dbReference>
<organism evidence="6 7">
    <name type="scientific">Globodera pallida</name>
    <name type="common">Potato cyst nematode worm</name>
    <name type="synonym">Heterodera pallida</name>
    <dbReference type="NCBI Taxonomy" id="36090"/>
    <lineage>
        <taxon>Eukaryota</taxon>
        <taxon>Metazoa</taxon>
        <taxon>Ecdysozoa</taxon>
        <taxon>Nematoda</taxon>
        <taxon>Chromadorea</taxon>
        <taxon>Rhabditida</taxon>
        <taxon>Tylenchina</taxon>
        <taxon>Tylenchomorpha</taxon>
        <taxon>Tylenchoidea</taxon>
        <taxon>Heteroderidae</taxon>
        <taxon>Heteroderinae</taxon>
        <taxon>Globodera</taxon>
    </lineage>
</organism>
<dbReference type="InterPro" id="IPR051697">
    <property type="entry name" value="Patched_domain-protein"/>
</dbReference>
<dbReference type="InterPro" id="IPR000731">
    <property type="entry name" value="SSD"/>
</dbReference>
<evidence type="ECO:0000259" key="4">
    <source>
        <dbReference type="PROSITE" id="PS50156"/>
    </source>
</evidence>
<dbReference type="WBParaSite" id="GPLIN_000114500">
    <property type="protein sequence ID" value="GPLIN_000114500"/>
    <property type="gene ID" value="GPLIN_000114500"/>
</dbReference>
<dbReference type="PANTHER" id="PTHR10796">
    <property type="entry name" value="PATCHED-RELATED"/>
    <property type="match status" value="1"/>
</dbReference>
<dbReference type="Pfam" id="PF12349">
    <property type="entry name" value="Sterol-sensing"/>
    <property type="match status" value="1"/>
</dbReference>
<reference evidence="7" key="2">
    <citation type="submission" date="2016-06" db="UniProtKB">
        <authorList>
            <consortium name="WormBaseParasite"/>
        </authorList>
    </citation>
    <scope>IDENTIFICATION</scope>
</reference>
<evidence type="ECO:0000313" key="6">
    <source>
        <dbReference type="Proteomes" id="UP000050741"/>
    </source>
</evidence>
<accession>A0A183BKL4</accession>
<feature type="transmembrane region" description="Helical" evidence="3">
    <location>
        <begin position="1147"/>
        <end position="1170"/>
    </location>
</feature>
<dbReference type="GO" id="GO:0030659">
    <property type="term" value="C:cytoplasmic vesicle membrane"/>
    <property type="evidence" value="ECO:0007669"/>
    <property type="project" value="TreeGrafter"/>
</dbReference>
<feature type="transmembrane region" description="Helical" evidence="3">
    <location>
        <begin position="668"/>
        <end position="696"/>
    </location>
</feature>
<dbReference type="Pfam" id="PF02845">
    <property type="entry name" value="CUE"/>
    <property type="match status" value="1"/>
</dbReference>
<dbReference type="Proteomes" id="UP000050741">
    <property type="component" value="Unassembled WGS sequence"/>
</dbReference>
<keyword evidence="3" id="KW-0812">Transmembrane</keyword>
<dbReference type="PANTHER" id="PTHR10796:SF181">
    <property type="entry name" value="SSD DOMAIN-CONTAINING PROTEIN"/>
    <property type="match status" value="1"/>
</dbReference>
<dbReference type="PROSITE" id="PS50156">
    <property type="entry name" value="SSD"/>
    <property type="match status" value="2"/>
</dbReference>
<sequence>MSAATTYVSADENVLQFDTAMAQFDAMFPDLGSSVIEEVLRKYGGDVTATIDELLRQSRAGDASAGGTNGRWRKTEKETGEAGHSTTSRGEKDGDRKMPSLPARNPCVDDEKIALLIQNREFLRYLRRDPNFHRELLGTHSPNHCIHRRSQGRQSASRACDVPKSEVPVLLTFSRPSHSPNSLRFFRTHSAIASAEETVRRVPDGPPVEFRTSKRELQIPEGPLIDYVDAERHVSGWTQRLKAKLTTEKRSPRATDCELLTNSPLVNFSDDELRSRIGGMGRGGKGLLLGLAKKFGQFALGGESRHQQLLPVTVEDEMRLDFLERALSRCFSAHIRIVTLHPAPFLLLPLISSALLSIGLLRLLDALVKDELELYMPTDARARGELRELATLFHINDTDLFYASRRYDLKRMGYIIVTGVDGEILNSTTLKAAVHLWSIVQSITIDQEGPAEAQQPPIDYPSLCIRFPFPDSLDEAISILLDSKNERNQSLPSEDKLCVSNPLLELVKLLLDSSLYNQQLLLSHMTKNRLKNESRSLDSSLAHFLSSISLDALGGGVRGLLGGLTFDPETRRIAGVKALMLPYALRHGTDEQDSLAEKWELKLAQFLNQFYSPHIRANWWTYETLAAESARDQRRLQFWLLPCFVTVSLFSMLLCCCSSPVFSRPLLALSGVLSVALAISSGTAVGVDNVFILLAAWRSTPALMSFEQRMARTFGDAGVSITMFCWFCAVALLFSYVHQMTLFAALMSLTCLREVQQRHCLTIRKMSVQSAKVRTSIYAIGREHGYNDPRLTYNLALSRLFRSHYTPFLLNKFNQSLVLLLFGFYLLISAYGCLNIEIGLEPLDLLPENSYGKRALIEAERYFPDNGGHLHVWIHNLSRVHLGHRRLWLVLEKEFELLRSFLHFQHTKGMFTTNTNFVPRLHKFLKMNEHRKYRRDIRFTNDGRMLEASRVPVRLRFVGFQNQSRAMHLFRLLAKSSELPTGVYADFFLFAEQYDSLLPGTVSSIAVAGLAVVVVSLLLIPEPVSALWVSFSIVSINLGILGLMPFLYIRLDFISMVTIVMSIGLCVDFSAHLAYNYSREDKDHDEHQTQKDFNTPPIRRRKSSVEKMGNALYAVGTPICQSAGTSILGVSFLAYTESYIFRSFFKTTVLVISLGVLHGLVILPVLLTVAQRNGRDERGKDGKEWTMGDNRCNNLC</sequence>
<dbReference type="SMART" id="SM00546">
    <property type="entry name" value="CUE"/>
    <property type="match status" value="1"/>
</dbReference>
<evidence type="ECO:0000313" key="7">
    <source>
        <dbReference type="WBParaSite" id="GPLIN_000114500"/>
    </source>
</evidence>
<dbReference type="PROSITE" id="PS51140">
    <property type="entry name" value="CUE"/>
    <property type="match status" value="1"/>
</dbReference>
<feature type="transmembrane region" description="Helical" evidence="3">
    <location>
        <begin position="997"/>
        <end position="1020"/>
    </location>
</feature>
<evidence type="ECO:0000259" key="5">
    <source>
        <dbReference type="PROSITE" id="PS51140"/>
    </source>
</evidence>
<dbReference type="AlphaFoldDB" id="A0A183BKL4"/>